<feature type="signal peptide" evidence="2">
    <location>
        <begin position="1"/>
        <end position="22"/>
    </location>
</feature>
<dbReference type="EMBL" id="AZIL01000942">
    <property type="protein sequence ID" value="EWM25309.1"/>
    <property type="molecule type" value="Genomic_DNA"/>
</dbReference>
<evidence type="ECO:0000256" key="1">
    <source>
        <dbReference type="SAM" id="MobiDB-lite"/>
    </source>
</evidence>
<evidence type="ECO:0008006" key="5">
    <source>
        <dbReference type="Google" id="ProtNLM"/>
    </source>
</evidence>
<dbReference type="Gene3D" id="1.10.260.100">
    <property type="match status" value="1"/>
</dbReference>
<gene>
    <name evidence="3" type="ORF">Naga_100135g13</name>
</gene>
<reference evidence="3 4" key="1">
    <citation type="journal article" date="2014" name="Mol. Plant">
        <title>Chromosome Scale Genome Assembly and Transcriptome Profiling of Nannochloropsis gaditana in Nitrogen Depletion.</title>
        <authorList>
            <person name="Corteggiani Carpinelli E."/>
            <person name="Telatin A."/>
            <person name="Vitulo N."/>
            <person name="Forcato C."/>
            <person name="D'Angelo M."/>
            <person name="Schiavon R."/>
            <person name="Vezzi A."/>
            <person name="Giacometti G.M."/>
            <person name="Morosinotto T."/>
            <person name="Valle G."/>
        </authorList>
    </citation>
    <scope>NUCLEOTIDE SEQUENCE [LARGE SCALE GENOMIC DNA]</scope>
    <source>
        <strain evidence="3 4">B-31</strain>
    </source>
</reference>
<proteinExistence type="predicted"/>
<dbReference type="OrthoDB" id="203674at2759"/>
<evidence type="ECO:0000256" key="2">
    <source>
        <dbReference type="SAM" id="SignalP"/>
    </source>
</evidence>
<organism evidence="3 4">
    <name type="scientific">Nannochloropsis gaditana</name>
    <dbReference type="NCBI Taxonomy" id="72520"/>
    <lineage>
        <taxon>Eukaryota</taxon>
        <taxon>Sar</taxon>
        <taxon>Stramenopiles</taxon>
        <taxon>Ochrophyta</taxon>
        <taxon>Eustigmatophyceae</taxon>
        <taxon>Eustigmatales</taxon>
        <taxon>Monodopsidaceae</taxon>
        <taxon>Nannochloropsis</taxon>
    </lineage>
</organism>
<keyword evidence="2" id="KW-0732">Signal</keyword>
<accession>W7TY37</accession>
<comment type="caution">
    <text evidence="3">The sequence shown here is derived from an EMBL/GenBank/DDBJ whole genome shotgun (WGS) entry which is preliminary data.</text>
</comment>
<protein>
    <recommendedName>
        <fullName evidence="5">STI1 domain-containing protein</fullName>
    </recommendedName>
</protein>
<feature type="region of interest" description="Disordered" evidence="1">
    <location>
        <begin position="134"/>
        <end position="164"/>
    </location>
</feature>
<keyword evidence="4" id="KW-1185">Reference proteome</keyword>
<name>W7TY37_9STRA</name>
<feature type="chain" id="PRO_5004904002" description="STI1 domain-containing protein" evidence="2">
    <location>
        <begin position="23"/>
        <end position="238"/>
    </location>
</feature>
<evidence type="ECO:0000313" key="4">
    <source>
        <dbReference type="Proteomes" id="UP000019335"/>
    </source>
</evidence>
<evidence type="ECO:0000313" key="3">
    <source>
        <dbReference type="EMBL" id="EWM25309.1"/>
    </source>
</evidence>
<dbReference type="AlphaFoldDB" id="W7TY37"/>
<dbReference type="Proteomes" id="UP000019335">
    <property type="component" value="Chromosome 11"/>
</dbReference>
<sequence length="238" mass="25548">MAKYHILLLIGLLGATGKGVAAFLLPVSLGPASDAQLPSPPLATTLGYGIPRSPFILSPLYAAADTAMDGSSDEDDEEVVPGKMKVSEIKAELDLRGVTSAGVVDRAELEALLLKARIEGKARPEILDTFNEQREAEEARKGKKPDFDWDAAKAGDGNLPGGVDPEALQKLTSSQEMMEIMSNPRLQELMKAVMSKDQDVIQKYMADAEVLQLMARFQKLSAEAGLDPSKFPPPPGME</sequence>
<feature type="compositionally biased region" description="Basic and acidic residues" evidence="1">
    <location>
        <begin position="134"/>
        <end position="153"/>
    </location>
</feature>